<dbReference type="AlphaFoldDB" id="A0AAW2L6P1"/>
<name>A0AAW2L6P1_SESRA</name>
<sequence length="66" mass="7746">MENTLRTLEETQEEGSTGIYPVFSEREEEQGGLENSKSNFQYQGMCEEYTLYRSPWKNSSQEKRKG</sequence>
<feature type="region of interest" description="Disordered" evidence="1">
    <location>
        <begin position="1"/>
        <end position="39"/>
    </location>
</feature>
<evidence type="ECO:0000256" key="1">
    <source>
        <dbReference type="SAM" id="MobiDB-lite"/>
    </source>
</evidence>
<reference evidence="2" key="1">
    <citation type="submission" date="2020-06" db="EMBL/GenBank/DDBJ databases">
        <authorList>
            <person name="Li T."/>
            <person name="Hu X."/>
            <person name="Zhang T."/>
            <person name="Song X."/>
            <person name="Zhang H."/>
            <person name="Dai N."/>
            <person name="Sheng W."/>
            <person name="Hou X."/>
            <person name="Wei L."/>
        </authorList>
    </citation>
    <scope>NUCLEOTIDE SEQUENCE</scope>
    <source>
        <strain evidence="2">G02</strain>
        <tissue evidence="2">Leaf</tissue>
    </source>
</reference>
<evidence type="ECO:0000313" key="2">
    <source>
        <dbReference type="EMBL" id="KAL0313511.1"/>
    </source>
</evidence>
<dbReference type="EMBL" id="JACGWJ010000026">
    <property type="protein sequence ID" value="KAL0313511.1"/>
    <property type="molecule type" value="Genomic_DNA"/>
</dbReference>
<gene>
    <name evidence="2" type="ORF">Sradi_5750400</name>
</gene>
<organism evidence="2">
    <name type="scientific">Sesamum radiatum</name>
    <name type="common">Black benniseed</name>
    <dbReference type="NCBI Taxonomy" id="300843"/>
    <lineage>
        <taxon>Eukaryota</taxon>
        <taxon>Viridiplantae</taxon>
        <taxon>Streptophyta</taxon>
        <taxon>Embryophyta</taxon>
        <taxon>Tracheophyta</taxon>
        <taxon>Spermatophyta</taxon>
        <taxon>Magnoliopsida</taxon>
        <taxon>eudicotyledons</taxon>
        <taxon>Gunneridae</taxon>
        <taxon>Pentapetalae</taxon>
        <taxon>asterids</taxon>
        <taxon>lamiids</taxon>
        <taxon>Lamiales</taxon>
        <taxon>Pedaliaceae</taxon>
        <taxon>Sesamum</taxon>
    </lineage>
</organism>
<comment type="caution">
    <text evidence="2">The sequence shown here is derived from an EMBL/GenBank/DDBJ whole genome shotgun (WGS) entry which is preliminary data.</text>
</comment>
<protein>
    <submittedName>
        <fullName evidence="2">Uncharacterized protein</fullName>
    </submittedName>
</protein>
<proteinExistence type="predicted"/>
<reference evidence="2" key="2">
    <citation type="journal article" date="2024" name="Plant">
        <title>Genomic evolution and insights into agronomic trait innovations of Sesamum species.</title>
        <authorList>
            <person name="Miao H."/>
            <person name="Wang L."/>
            <person name="Qu L."/>
            <person name="Liu H."/>
            <person name="Sun Y."/>
            <person name="Le M."/>
            <person name="Wang Q."/>
            <person name="Wei S."/>
            <person name="Zheng Y."/>
            <person name="Lin W."/>
            <person name="Duan Y."/>
            <person name="Cao H."/>
            <person name="Xiong S."/>
            <person name="Wang X."/>
            <person name="Wei L."/>
            <person name="Li C."/>
            <person name="Ma Q."/>
            <person name="Ju M."/>
            <person name="Zhao R."/>
            <person name="Li G."/>
            <person name="Mu C."/>
            <person name="Tian Q."/>
            <person name="Mei H."/>
            <person name="Zhang T."/>
            <person name="Gao T."/>
            <person name="Zhang H."/>
        </authorList>
    </citation>
    <scope>NUCLEOTIDE SEQUENCE</scope>
    <source>
        <strain evidence="2">G02</strain>
    </source>
</reference>
<accession>A0AAW2L6P1</accession>